<reference evidence="2 3" key="1">
    <citation type="submission" date="2020-05" db="EMBL/GenBank/DDBJ databases">
        <title>Comparative genomic analysis of denitrifying bacteria from Halomonas genus.</title>
        <authorList>
            <person name="Wang L."/>
            <person name="Shao Z."/>
        </authorList>
    </citation>
    <scope>NUCLEOTIDE SEQUENCE [LARGE SCALE GENOMIC DNA]</scope>
    <source>
        <strain evidence="2 3">A4</strain>
    </source>
</reference>
<feature type="region of interest" description="Disordered" evidence="1">
    <location>
        <begin position="463"/>
        <end position="492"/>
    </location>
</feature>
<feature type="compositionally biased region" description="Basic and acidic residues" evidence="1">
    <location>
        <begin position="463"/>
        <end position="475"/>
    </location>
</feature>
<dbReference type="RefSeq" id="WP_238979108.1">
    <property type="nucleotide sequence ID" value="NZ_JABFUC010000024.1"/>
</dbReference>
<keyword evidence="3" id="KW-1185">Reference proteome</keyword>
<dbReference type="EMBL" id="JABFUC010000024">
    <property type="protein sequence ID" value="MCG6659838.1"/>
    <property type="molecule type" value="Genomic_DNA"/>
</dbReference>
<organism evidence="2 3">
    <name type="scientific">Billgrantia campisalis</name>
    <dbReference type="NCBI Taxonomy" id="74661"/>
    <lineage>
        <taxon>Bacteria</taxon>
        <taxon>Pseudomonadati</taxon>
        <taxon>Pseudomonadota</taxon>
        <taxon>Gammaproteobacteria</taxon>
        <taxon>Oceanospirillales</taxon>
        <taxon>Halomonadaceae</taxon>
        <taxon>Billgrantia</taxon>
    </lineage>
</organism>
<name>A0ABS9PDK4_9GAMM</name>
<sequence length="600" mass="68399">MAIHTGKEKNVKSSGALNEIAEAEKAARGKALHRTADSWPRYHEHSLFYSAALEIQHEFQVPIEMAMMTALGAIACVCQGLIDVELPTGQKVNPALMLLTIAKSGERKTTVQKNLFSAITAHNRKALQEGEAAQEEYQRALYIWKAELKTREQAWRQCIKKGKEEEANKLHQSILSHQRREPRKPRGQRILYTDTTPQALVQAMHNNAPFACILTSEANSIFSGHALKDLDKINTLWDGDDIIVDRTTRPSFILSDHRLTLSIMAQPLVIERFLSKRGEEARGIGFLARFITVKASEKAGTRHHRVIGDLPHTQRFNARIQTLLDDCFQDEAPATSTEGEGESPATLLYPERNVLTFSVKAKIQWEVYQKEIERLQSPNQALHYYTDHASKLMENISRMAALLHHFEGKEGDIEVSTLCFAHDFCRKASQHFQKHLAGTPTVVKDANDIVECLFLAYEKEKDKRKEESPKTEEQPTKTPGNDRSPYTSFDRHAPQLGVRGRRHFFKLSLLKQFGPYALRGRANHSRLLAALDFLQRMGHVKQHHHDWEICESLYSGPEGPAIRNGIDFTVDNLPLFEEQVYWESHPGTPRQYDHWQIKDK</sequence>
<dbReference type="InterPro" id="IPR025048">
    <property type="entry name" value="DUF3987"/>
</dbReference>
<feature type="region of interest" description="Disordered" evidence="1">
    <location>
        <begin position="169"/>
        <end position="188"/>
    </location>
</feature>
<evidence type="ECO:0000313" key="2">
    <source>
        <dbReference type="EMBL" id="MCG6659838.1"/>
    </source>
</evidence>
<comment type="caution">
    <text evidence="2">The sequence shown here is derived from an EMBL/GenBank/DDBJ whole genome shotgun (WGS) entry which is preliminary data.</text>
</comment>
<evidence type="ECO:0000313" key="3">
    <source>
        <dbReference type="Proteomes" id="UP000814385"/>
    </source>
</evidence>
<protein>
    <submittedName>
        <fullName evidence="2">DUF3987 domain-containing protein</fullName>
    </submittedName>
</protein>
<proteinExistence type="predicted"/>
<accession>A0ABS9PDK4</accession>
<gene>
    <name evidence="2" type="ORF">HOP52_19015</name>
</gene>
<feature type="compositionally biased region" description="Polar residues" evidence="1">
    <location>
        <begin position="476"/>
        <end position="487"/>
    </location>
</feature>
<dbReference type="Pfam" id="PF13148">
    <property type="entry name" value="DUF3987"/>
    <property type="match status" value="1"/>
</dbReference>
<evidence type="ECO:0000256" key="1">
    <source>
        <dbReference type="SAM" id="MobiDB-lite"/>
    </source>
</evidence>
<dbReference type="Proteomes" id="UP000814385">
    <property type="component" value="Unassembled WGS sequence"/>
</dbReference>